<dbReference type="GO" id="GO:0022857">
    <property type="term" value="F:transmembrane transporter activity"/>
    <property type="evidence" value="ECO:0007669"/>
    <property type="project" value="TreeGrafter"/>
</dbReference>
<dbReference type="Gene3D" id="3.40.50.300">
    <property type="entry name" value="P-loop containing nucleotide triphosphate hydrolases"/>
    <property type="match status" value="1"/>
</dbReference>
<dbReference type="InterPro" id="IPR003593">
    <property type="entry name" value="AAA+_ATPase"/>
</dbReference>
<organism evidence="4 5">
    <name type="scientific">Pilibacter termitis</name>
    <dbReference type="NCBI Taxonomy" id="263852"/>
    <lineage>
        <taxon>Bacteria</taxon>
        <taxon>Bacillati</taxon>
        <taxon>Bacillota</taxon>
        <taxon>Bacilli</taxon>
        <taxon>Lactobacillales</taxon>
        <taxon>Enterococcaceae</taxon>
        <taxon>Pilibacter</taxon>
    </lineage>
</organism>
<keyword evidence="5" id="KW-1185">Reference proteome</keyword>
<dbReference type="GO" id="GO:0005886">
    <property type="term" value="C:plasma membrane"/>
    <property type="evidence" value="ECO:0007669"/>
    <property type="project" value="TreeGrafter"/>
</dbReference>
<dbReference type="PANTHER" id="PTHR24220:SF86">
    <property type="entry name" value="ABC TRANSPORTER ABCH.1"/>
    <property type="match status" value="1"/>
</dbReference>
<dbReference type="PANTHER" id="PTHR24220">
    <property type="entry name" value="IMPORT ATP-BINDING PROTEIN"/>
    <property type="match status" value="1"/>
</dbReference>
<dbReference type="EMBL" id="FUXI01000010">
    <property type="protein sequence ID" value="SJZ66884.1"/>
    <property type="molecule type" value="Genomic_DNA"/>
</dbReference>
<dbReference type="STRING" id="263852.SAMN02745116_01110"/>
<dbReference type="InterPro" id="IPR017871">
    <property type="entry name" value="ABC_transporter-like_CS"/>
</dbReference>
<dbReference type="Proteomes" id="UP000190328">
    <property type="component" value="Unassembled WGS sequence"/>
</dbReference>
<dbReference type="PROSITE" id="PS00211">
    <property type="entry name" value="ABC_TRANSPORTER_1"/>
    <property type="match status" value="1"/>
</dbReference>
<keyword evidence="2 4" id="KW-0067">ATP-binding</keyword>
<dbReference type="SUPFAM" id="SSF52540">
    <property type="entry name" value="P-loop containing nucleoside triphosphate hydrolases"/>
    <property type="match status" value="1"/>
</dbReference>
<gene>
    <name evidence="4" type="ORF">SAMN02745116_01110</name>
</gene>
<evidence type="ECO:0000313" key="5">
    <source>
        <dbReference type="Proteomes" id="UP000190328"/>
    </source>
</evidence>
<keyword evidence="1" id="KW-0547">Nucleotide-binding</keyword>
<sequence length="203" mass="22756">MITLENLSKSFGKKEVYKDVNLTFELGKSYALVGVSGSGKTTLLNAIARLEKPTSGSIKYNEEDIWKMKEQKYFKNYLGYIFQSYALIDDKTVAQNLKIVSNNLTQQIEVLEKVGLGEEYLHSKVYELSGGQSQRVAIARMLLKKPKVILADEPTGALDGQTSEQVGELLRSLVKEDTVLIIATHDLTLAKEMDKTIYVEDLK</sequence>
<dbReference type="Pfam" id="PF00005">
    <property type="entry name" value="ABC_tran"/>
    <property type="match status" value="1"/>
</dbReference>
<evidence type="ECO:0000313" key="4">
    <source>
        <dbReference type="EMBL" id="SJZ66884.1"/>
    </source>
</evidence>
<dbReference type="SMART" id="SM00382">
    <property type="entry name" value="AAA"/>
    <property type="match status" value="1"/>
</dbReference>
<dbReference type="InterPro" id="IPR003439">
    <property type="entry name" value="ABC_transporter-like_ATP-bd"/>
</dbReference>
<accession>A0A1T4MJE8</accession>
<name>A0A1T4MJE8_9ENTE</name>
<reference evidence="4 5" key="1">
    <citation type="submission" date="2017-02" db="EMBL/GenBank/DDBJ databases">
        <authorList>
            <person name="Peterson S.W."/>
        </authorList>
    </citation>
    <scope>NUCLEOTIDE SEQUENCE [LARGE SCALE GENOMIC DNA]</scope>
    <source>
        <strain evidence="4 5">ATCC BAA-1030</strain>
    </source>
</reference>
<evidence type="ECO:0000256" key="1">
    <source>
        <dbReference type="ARBA" id="ARBA00022741"/>
    </source>
</evidence>
<dbReference type="InterPro" id="IPR015854">
    <property type="entry name" value="ABC_transpr_LolD-like"/>
</dbReference>
<protein>
    <submittedName>
        <fullName evidence="4">Putative ABC transport system ATP-binding protein</fullName>
    </submittedName>
</protein>
<dbReference type="RefSeq" id="WP_078807033.1">
    <property type="nucleotide sequence ID" value="NZ_FUXI01000010.1"/>
</dbReference>
<dbReference type="OrthoDB" id="9791546at2"/>
<dbReference type="AlphaFoldDB" id="A0A1T4MJE8"/>
<dbReference type="GO" id="GO:0005524">
    <property type="term" value="F:ATP binding"/>
    <property type="evidence" value="ECO:0007669"/>
    <property type="project" value="UniProtKB-KW"/>
</dbReference>
<proteinExistence type="predicted"/>
<dbReference type="PROSITE" id="PS50893">
    <property type="entry name" value="ABC_TRANSPORTER_2"/>
    <property type="match status" value="1"/>
</dbReference>
<dbReference type="InterPro" id="IPR027417">
    <property type="entry name" value="P-loop_NTPase"/>
</dbReference>
<dbReference type="GO" id="GO:0016887">
    <property type="term" value="F:ATP hydrolysis activity"/>
    <property type="evidence" value="ECO:0007669"/>
    <property type="project" value="InterPro"/>
</dbReference>
<evidence type="ECO:0000256" key="2">
    <source>
        <dbReference type="ARBA" id="ARBA00022840"/>
    </source>
</evidence>
<evidence type="ECO:0000259" key="3">
    <source>
        <dbReference type="PROSITE" id="PS50893"/>
    </source>
</evidence>
<feature type="domain" description="ABC transporter" evidence="3">
    <location>
        <begin position="2"/>
        <end position="202"/>
    </location>
</feature>